<feature type="compositionally biased region" description="Polar residues" evidence="1">
    <location>
        <begin position="1"/>
        <end position="25"/>
    </location>
</feature>
<feature type="region of interest" description="Disordered" evidence="1">
    <location>
        <begin position="1"/>
        <end position="30"/>
    </location>
</feature>
<evidence type="ECO:0000313" key="3">
    <source>
        <dbReference type="Proteomes" id="UP001152798"/>
    </source>
</evidence>
<evidence type="ECO:0000313" key="2">
    <source>
        <dbReference type="EMBL" id="CAH1396256.1"/>
    </source>
</evidence>
<reference evidence="2" key="1">
    <citation type="submission" date="2022-01" db="EMBL/GenBank/DDBJ databases">
        <authorList>
            <person name="King R."/>
        </authorList>
    </citation>
    <scope>NUCLEOTIDE SEQUENCE</scope>
</reference>
<gene>
    <name evidence="2" type="ORF">NEZAVI_LOCUS6360</name>
</gene>
<name>A0A9P0H6D5_NEZVI</name>
<dbReference type="Proteomes" id="UP001152798">
    <property type="component" value="Chromosome 3"/>
</dbReference>
<dbReference type="AlphaFoldDB" id="A0A9P0H6D5"/>
<dbReference type="EMBL" id="OV725079">
    <property type="protein sequence ID" value="CAH1396256.1"/>
    <property type="molecule type" value="Genomic_DNA"/>
</dbReference>
<proteinExistence type="predicted"/>
<sequence length="101" mass="11082">MPGSDTPTHPPRSSSLTPADSQSPRPSCLTGAKEAVNTFDGLGREWAMSTATQHTLWQVCEFSCTDLTQPLPAEPHQYPLPFQRRISTAIFFKPTPRSALV</sequence>
<evidence type="ECO:0000256" key="1">
    <source>
        <dbReference type="SAM" id="MobiDB-lite"/>
    </source>
</evidence>
<organism evidence="2 3">
    <name type="scientific">Nezara viridula</name>
    <name type="common">Southern green stink bug</name>
    <name type="synonym">Cimex viridulus</name>
    <dbReference type="NCBI Taxonomy" id="85310"/>
    <lineage>
        <taxon>Eukaryota</taxon>
        <taxon>Metazoa</taxon>
        <taxon>Ecdysozoa</taxon>
        <taxon>Arthropoda</taxon>
        <taxon>Hexapoda</taxon>
        <taxon>Insecta</taxon>
        <taxon>Pterygota</taxon>
        <taxon>Neoptera</taxon>
        <taxon>Paraneoptera</taxon>
        <taxon>Hemiptera</taxon>
        <taxon>Heteroptera</taxon>
        <taxon>Panheteroptera</taxon>
        <taxon>Pentatomomorpha</taxon>
        <taxon>Pentatomoidea</taxon>
        <taxon>Pentatomidae</taxon>
        <taxon>Pentatominae</taxon>
        <taxon>Nezara</taxon>
    </lineage>
</organism>
<accession>A0A9P0H6D5</accession>
<protein>
    <submittedName>
        <fullName evidence="2">Uncharacterized protein</fullName>
    </submittedName>
</protein>
<keyword evidence="3" id="KW-1185">Reference proteome</keyword>